<feature type="domain" description="AB hydrolase-1" evidence="1">
    <location>
        <begin position="86"/>
        <end position="179"/>
    </location>
</feature>
<dbReference type="PANTHER" id="PTHR43433">
    <property type="entry name" value="HYDROLASE, ALPHA/BETA FOLD FAMILY PROTEIN"/>
    <property type="match status" value="1"/>
</dbReference>
<dbReference type="Proteomes" id="UP000319175">
    <property type="component" value="Unassembled WGS sequence"/>
</dbReference>
<dbReference type="RefSeq" id="WP_140000300.1">
    <property type="nucleotide sequence ID" value="NZ_VFJE01000052.1"/>
</dbReference>
<evidence type="ECO:0000313" key="2">
    <source>
        <dbReference type="EMBL" id="TPD70714.1"/>
    </source>
</evidence>
<dbReference type="InterPro" id="IPR050471">
    <property type="entry name" value="AB_hydrolase"/>
</dbReference>
<proteinExistence type="predicted"/>
<evidence type="ECO:0000313" key="3">
    <source>
        <dbReference type="Proteomes" id="UP000319175"/>
    </source>
</evidence>
<organism evidence="2 3">
    <name type="scientific">Flavobacterium microcysteis</name>
    <dbReference type="NCBI Taxonomy" id="2596891"/>
    <lineage>
        <taxon>Bacteria</taxon>
        <taxon>Pseudomonadati</taxon>
        <taxon>Bacteroidota</taxon>
        <taxon>Flavobacteriia</taxon>
        <taxon>Flavobacteriales</taxon>
        <taxon>Flavobacteriaceae</taxon>
        <taxon>Flavobacterium</taxon>
    </lineage>
</organism>
<dbReference type="InterPro" id="IPR000073">
    <property type="entry name" value="AB_hydrolase_1"/>
</dbReference>
<gene>
    <name evidence="2" type="ORF">FJA49_07160</name>
</gene>
<reference evidence="2 3" key="1">
    <citation type="submission" date="2019-06" db="EMBL/GenBank/DDBJ databases">
        <title>Flavobacterium sp. MaA-Y11 from geoumgang.</title>
        <authorList>
            <person name="Jeong S."/>
        </authorList>
    </citation>
    <scope>NUCLEOTIDE SEQUENCE [LARGE SCALE GENOMIC DNA]</scope>
    <source>
        <strain evidence="2 3">MaA-Y11</strain>
    </source>
</reference>
<dbReference type="OrthoDB" id="9785847at2"/>
<reference evidence="2 3" key="2">
    <citation type="submission" date="2019-06" db="EMBL/GenBank/DDBJ databases">
        <authorList>
            <person name="Seo Y."/>
        </authorList>
    </citation>
    <scope>NUCLEOTIDE SEQUENCE [LARGE SCALE GENOMIC DNA]</scope>
    <source>
        <strain evidence="2 3">MaA-Y11</strain>
    </source>
</reference>
<dbReference type="Gene3D" id="3.40.50.1820">
    <property type="entry name" value="alpha/beta hydrolase"/>
    <property type="match status" value="1"/>
</dbReference>
<dbReference type="EMBL" id="VFJE01000052">
    <property type="protein sequence ID" value="TPD70714.1"/>
    <property type="molecule type" value="Genomic_DNA"/>
</dbReference>
<dbReference type="PANTHER" id="PTHR43433:SF5">
    <property type="entry name" value="AB HYDROLASE-1 DOMAIN-CONTAINING PROTEIN"/>
    <property type="match status" value="1"/>
</dbReference>
<keyword evidence="2" id="KW-0378">Hydrolase</keyword>
<evidence type="ECO:0000259" key="1">
    <source>
        <dbReference type="Pfam" id="PF12697"/>
    </source>
</evidence>
<dbReference type="AlphaFoldDB" id="A0A501QEA9"/>
<sequence>MSENPKTHQQSLKIPKSILIAAKITEAISPKLAMKFAAKLFTSPIKYKLPKREIGMDQNSLQQNVFIPNLGKEIVVYNYGASDKKILLVHGWSGRGTQLVKIADEMLKLGYSTVSFDAPAHGKSSGKTSNMTEFIAGILELEKKFGPFEFAIGHSLGGMSILNAIKRGLKVKKAVIIGSGDVVEDIMDDFIEKLGMNIAISKKMKASFEKKINEPMDNFSAYKAAKEVTIPVLVIHDKDDDDVPVKAAYHIQENLKQNELLITEGLGHRKILGDTKVIKKIVEFLN</sequence>
<dbReference type="GO" id="GO:0016787">
    <property type="term" value="F:hydrolase activity"/>
    <property type="evidence" value="ECO:0007669"/>
    <property type="project" value="UniProtKB-KW"/>
</dbReference>
<dbReference type="Pfam" id="PF12697">
    <property type="entry name" value="Abhydrolase_6"/>
    <property type="match status" value="1"/>
</dbReference>
<dbReference type="InterPro" id="IPR029058">
    <property type="entry name" value="AB_hydrolase_fold"/>
</dbReference>
<accession>A0A501QEA9</accession>
<dbReference type="SUPFAM" id="SSF53474">
    <property type="entry name" value="alpha/beta-Hydrolases"/>
    <property type="match status" value="1"/>
</dbReference>
<comment type="caution">
    <text evidence="2">The sequence shown here is derived from an EMBL/GenBank/DDBJ whole genome shotgun (WGS) entry which is preliminary data.</text>
</comment>
<name>A0A501QEA9_9FLAO</name>
<keyword evidence="3" id="KW-1185">Reference proteome</keyword>
<protein>
    <submittedName>
        <fullName evidence="2">Alpha/beta hydrolase</fullName>
    </submittedName>
</protein>